<evidence type="ECO:0008006" key="3">
    <source>
        <dbReference type="Google" id="ProtNLM"/>
    </source>
</evidence>
<accession>A0ABT8JUG0</accession>
<organism evidence="1 2">
    <name type="scientific">Sporosarcina highlanderae</name>
    <dbReference type="NCBI Taxonomy" id="3035916"/>
    <lineage>
        <taxon>Bacteria</taxon>
        <taxon>Bacillati</taxon>
        <taxon>Bacillota</taxon>
        <taxon>Bacilli</taxon>
        <taxon>Bacillales</taxon>
        <taxon>Caryophanaceae</taxon>
        <taxon>Sporosarcina</taxon>
    </lineage>
</organism>
<dbReference type="RefSeq" id="WP_301244591.1">
    <property type="nucleotide sequence ID" value="NZ_JAROCC010000011.1"/>
</dbReference>
<sequence>MHYWYFPYSVHVAYPPVIRQVSAPLAITENMTAFPSKSTSYPPVNTTRFTNSAKHSLELFKQAELLVRKISESETFANELMTAAQRSDQKKVDEMSASVGITAKFEAKFIPEGFRIELQSGDKDGKVIVNLRW</sequence>
<evidence type="ECO:0000313" key="1">
    <source>
        <dbReference type="EMBL" id="MDN4608497.1"/>
    </source>
</evidence>
<proteinExistence type="predicted"/>
<comment type="caution">
    <text evidence="1">The sequence shown here is derived from an EMBL/GenBank/DDBJ whole genome shotgun (WGS) entry which is preliminary data.</text>
</comment>
<dbReference type="Proteomes" id="UP001175097">
    <property type="component" value="Unassembled WGS sequence"/>
</dbReference>
<reference evidence="1" key="1">
    <citation type="submission" date="2023-03" db="EMBL/GenBank/DDBJ databases">
        <title>MT1 and MT2 Draft Genomes of Novel Species.</title>
        <authorList>
            <person name="Venkateswaran K."/>
        </authorList>
    </citation>
    <scope>NUCLEOTIDE SEQUENCE</scope>
    <source>
        <strain evidence="1">F6_3S_P_2</strain>
    </source>
</reference>
<protein>
    <recommendedName>
        <fullName evidence="3">Amphi-Trp domain-containing protein</fullName>
    </recommendedName>
</protein>
<gene>
    <name evidence="1" type="ORF">P5G49_13550</name>
</gene>
<evidence type="ECO:0000313" key="2">
    <source>
        <dbReference type="Proteomes" id="UP001175097"/>
    </source>
</evidence>
<dbReference type="Pfam" id="PF26344">
    <property type="entry name" value="YuzC"/>
    <property type="match status" value="1"/>
</dbReference>
<dbReference type="EMBL" id="JAROCC010000011">
    <property type="protein sequence ID" value="MDN4608497.1"/>
    <property type="molecule type" value="Genomic_DNA"/>
</dbReference>
<keyword evidence="2" id="KW-1185">Reference proteome</keyword>
<dbReference type="InterPro" id="IPR058870">
    <property type="entry name" value="YuzC"/>
</dbReference>
<name>A0ABT8JUG0_9BACL</name>